<dbReference type="OrthoDB" id="3352408at2759"/>
<evidence type="ECO:0000259" key="22">
    <source>
        <dbReference type="Pfam" id="PF00690"/>
    </source>
</evidence>
<feature type="region of interest" description="Disordered" evidence="19">
    <location>
        <begin position="1"/>
        <end position="43"/>
    </location>
</feature>
<dbReference type="FunFam" id="3.40.50.1000:FF:000018">
    <property type="entry name" value="Calcium-transporting ATPase"/>
    <property type="match status" value="1"/>
</dbReference>
<dbReference type="PRINTS" id="PR00119">
    <property type="entry name" value="CATATPASE"/>
</dbReference>
<evidence type="ECO:0000256" key="18">
    <source>
        <dbReference type="RuleBase" id="RU361146"/>
    </source>
</evidence>
<dbReference type="FunFam" id="2.70.150.10:FF:000028">
    <property type="entry name" value="Calcium-transporting ATPase"/>
    <property type="match status" value="1"/>
</dbReference>
<dbReference type="GO" id="GO:0005886">
    <property type="term" value="C:plasma membrane"/>
    <property type="evidence" value="ECO:0007669"/>
    <property type="project" value="TreeGrafter"/>
</dbReference>
<dbReference type="Gene3D" id="1.20.1110.10">
    <property type="entry name" value="Calcium-transporting ATPase, transmembrane domain"/>
    <property type="match status" value="1"/>
</dbReference>
<dbReference type="InterPro" id="IPR023298">
    <property type="entry name" value="ATPase_P-typ_TM_dom_sf"/>
</dbReference>
<keyword evidence="11" id="KW-1278">Translocase</keyword>
<dbReference type="NCBIfam" id="TIGR01517">
    <property type="entry name" value="ATPase-IIB_Ca"/>
    <property type="match status" value="1"/>
</dbReference>
<evidence type="ECO:0000256" key="7">
    <source>
        <dbReference type="ARBA" id="ARBA00022741"/>
    </source>
</evidence>
<keyword evidence="12 18" id="KW-1133">Transmembrane helix</keyword>
<dbReference type="NCBIfam" id="TIGR01494">
    <property type="entry name" value="ATPase_P-type"/>
    <property type="match status" value="2"/>
</dbReference>
<dbReference type="GO" id="GO:0005524">
    <property type="term" value="F:ATP binding"/>
    <property type="evidence" value="ECO:0007669"/>
    <property type="project" value="UniProtKB-KW"/>
</dbReference>
<evidence type="ECO:0000313" key="23">
    <source>
        <dbReference type="EMBL" id="OKL55894.1"/>
    </source>
</evidence>
<keyword evidence="7 18" id="KW-0547">Nucleotide-binding</keyword>
<feature type="transmembrane region" description="Helical" evidence="18">
    <location>
        <begin position="1046"/>
        <end position="1073"/>
    </location>
</feature>
<keyword evidence="14 18" id="KW-0472">Membrane</keyword>
<evidence type="ECO:0000256" key="19">
    <source>
        <dbReference type="SAM" id="MobiDB-lite"/>
    </source>
</evidence>
<dbReference type="RefSeq" id="XP_020116015.1">
    <property type="nucleotide sequence ID" value="XM_020263849.1"/>
</dbReference>
<dbReference type="Pfam" id="PF00122">
    <property type="entry name" value="E1-E2_ATPase"/>
    <property type="match status" value="1"/>
</dbReference>
<organism evidence="23 24">
    <name type="scientific">Talaromyces atroroseus</name>
    <dbReference type="NCBI Taxonomy" id="1441469"/>
    <lineage>
        <taxon>Eukaryota</taxon>
        <taxon>Fungi</taxon>
        <taxon>Dikarya</taxon>
        <taxon>Ascomycota</taxon>
        <taxon>Pezizomycotina</taxon>
        <taxon>Eurotiomycetes</taxon>
        <taxon>Eurotiomycetidae</taxon>
        <taxon>Eurotiales</taxon>
        <taxon>Trichocomaceae</taxon>
        <taxon>Talaromyces</taxon>
        <taxon>Talaromyces sect. Trachyspermi</taxon>
    </lineage>
</organism>
<dbReference type="SFLD" id="SFLDG00002">
    <property type="entry name" value="C1.7:_P-type_atpase_like"/>
    <property type="match status" value="1"/>
</dbReference>
<evidence type="ECO:0000256" key="3">
    <source>
        <dbReference type="ARBA" id="ARBA00022554"/>
    </source>
</evidence>
<proteinExistence type="inferred from homology"/>
<dbReference type="SUPFAM" id="SSF81660">
    <property type="entry name" value="Metal cation-transporting ATPase, ATP-binding domain N"/>
    <property type="match status" value="1"/>
</dbReference>
<dbReference type="SUPFAM" id="SSF56784">
    <property type="entry name" value="HAD-like"/>
    <property type="match status" value="1"/>
</dbReference>
<keyword evidence="24" id="KW-1185">Reference proteome</keyword>
<feature type="transmembrane region" description="Helical" evidence="18">
    <location>
        <begin position="408"/>
        <end position="426"/>
    </location>
</feature>
<accession>A0A225AD89</accession>
<dbReference type="InterPro" id="IPR023214">
    <property type="entry name" value="HAD_sf"/>
</dbReference>
<dbReference type="InterPro" id="IPR059000">
    <property type="entry name" value="ATPase_P-type_domA"/>
</dbReference>
<dbReference type="InterPro" id="IPR006068">
    <property type="entry name" value="ATPase_P-typ_cation-transptr_C"/>
</dbReference>
<dbReference type="Proteomes" id="UP000214365">
    <property type="component" value="Unassembled WGS sequence"/>
</dbReference>
<feature type="transmembrane region" description="Helical" evidence="18">
    <location>
        <begin position="235"/>
        <end position="256"/>
    </location>
</feature>
<keyword evidence="4 18" id="KW-0109">Calcium transport</keyword>
<comment type="function">
    <text evidence="18">Catalyzes the hydrolysis of ATP coupled with the transport of calcium.</text>
</comment>
<evidence type="ECO:0000256" key="10">
    <source>
        <dbReference type="ARBA" id="ARBA00022842"/>
    </source>
</evidence>
<feature type="compositionally biased region" description="Polar residues" evidence="19">
    <location>
        <begin position="23"/>
        <end position="39"/>
    </location>
</feature>
<dbReference type="PROSITE" id="PS00154">
    <property type="entry name" value="ATPASE_E1_E2"/>
    <property type="match status" value="1"/>
</dbReference>
<evidence type="ECO:0000256" key="1">
    <source>
        <dbReference type="ARBA" id="ARBA00004128"/>
    </source>
</evidence>
<dbReference type="Gene3D" id="3.40.50.1000">
    <property type="entry name" value="HAD superfamily/HAD-like"/>
    <property type="match status" value="1"/>
</dbReference>
<dbReference type="InterPro" id="IPR023299">
    <property type="entry name" value="ATPase_P-typ_cyto_dom_N"/>
</dbReference>
<keyword evidence="13 18" id="KW-0406">Ion transport</keyword>
<keyword evidence="10" id="KW-0460">Magnesium</keyword>
<comment type="caution">
    <text evidence="18">Lacks conserved residue(s) required for the propagation of feature annotation.</text>
</comment>
<keyword evidence="3" id="KW-0926">Vacuole</keyword>
<evidence type="ECO:0000256" key="17">
    <source>
        <dbReference type="ARBA" id="ARBA00059328"/>
    </source>
</evidence>
<keyword evidence="9 18" id="KW-0067">ATP-binding</keyword>
<evidence type="ECO:0000313" key="24">
    <source>
        <dbReference type="Proteomes" id="UP000214365"/>
    </source>
</evidence>
<dbReference type="GO" id="GO:0046872">
    <property type="term" value="F:metal ion binding"/>
    <property type="evidence" value="ECO:0007669"/>
    <property type="project" value="UniProtKB-KW"/>
</dbReference>
<sequence>MSSRNQHVLEADPNSEVRFNMQEPPSNNGLLRPPSNSFVDNARDRSASFASTLPGLHVPSTATTEVEKESEAYDDVPLSEALSPDARYANDFVVKNNKFAFSPGQLNKMINPKSLAAFAALGGPEGLVHGLRSDLNIGLSLDETSLQGRVTVEGVSHQSFDDMSNRDAPASRADVPYCDRIRVFGKNKLPDQRTIGFFKLFWVAYKDKIIILLTIAAVVSLALGVYEALSGGPKVSWIEGVAICVAILIVTVVTAANDLQKEKQFAKLNRRKDDRQVIVVRSGREHLIHTTDVLVGDIMHIEPGDSPAADGILISGHGIKCDESSATGESDQMKKMPGQEVLRMIKDGTATRKLDPFIISGSRVLEGVGTYLVTSVGTFSSHGRIMASMQMADEPTPLQVKLGRLADWIGWLGMSAATILFLVLFIRFLTQLPDNPASPAEKGQEFMDILIVAVTVIVVAIPANQGHSEGLPLAVTLALAFATTRMVKENNLVRVLRACETMGNATVICSDKTGTLTQNKMTVVAASWSFNIGSAENTLDPEKCTSPDDVLGGIKGLSKASKGLIIKSIALNSTAFEEEKNGKREFVGSKTEVAMLQLAKDHLGMDTREERANAEIVQIFPFESSRKCMGVVYHEPSSAGYRFLVKGAAEVLLKCATTTVRKVAETSITTNSMTDDQRQCIHECINVYAERSLRTIGMVYKDFCCWPPPVSHQAMKDDSSEPDFESLLRDMTWIGVVGIQDPLRPEVPDAIKKCNSAGVQVKMVSGDNLKTATAIATACGILTDGVVLEGPKFRQLSHTELDEVAPRLQVLARSSPDDKRVLVEHLKGLGETVAVTGDGTNDGPALKTADVGFSMGIAGTEVAKEASAIILLDDNFKSIITALAWGRAVNDAVSKFLQFQITVNITAVILTAVSAIHNGSNESVLTAVQLLWVNLIMDTFAALALATDGPSENILQRKPVPKSAPLFTINMWKMIIGQSIYKLVVTLTLYFAGHDILQNILGEEQSQLQLDTIIFNTFVWMQIFNELNCRRLDNHLNIFEGIAKNYWFIGINCVIVGGQILIIFVGGVAIGVVPLNAVQWAVCLLCAVVTLPVGVLLRFLPDEYFAVVFNFTVDGFTLFVRPIVKAFKVIAKSFKAMIRDLPRKSKSSADGLV</sequence>
<dbReference type="InterPro" id="IPR006408">
    <property type="entry name" value="P-type_ATPase_IIB"/>
</dbReference>
<evidence type="ECO:0000256" key="13">
    <source>
        <dbReference type="ARBA" id="ARBA00023065"/>
    </source>
</evidence>
<dbReference type="InterPro" id="IPR008250">
    <property type="entry name" value="ATPase_P-typ_transduc_dom_A_sf"/>
</dbReference>
<dbReference type="FunFam" id="3.40.50.1000:FF:000001">
    <property type="entry name" value="Phospholipid-transporting ATPase IC"/>
    <property type="match status" value="1"/>
</dbReference>
<dbReference type="GO" id="GO:0005388">
    <property type="term" value="F:P-type calcium transporter activity"/>
    <property type="evidence" value="ECO:0007669"/>
    <property type="project" value="UniProtKB-EC"/>
</dbReference>
<evidence type="ECO:0000256" key="15">
    <source>
        <dbReference type="ARBA" id="ARBA00038148"/>
    </source>
</evidence>
<comment type="catalytic activity">
    <reaction evidence="16 18">
        <text>Ca(2+)(in) + ATP + H2O = Ca(2+)(out) + ADP + phosphate + H(+)</text>
        <dbReference type="Rhea" id="RHEA:18105"/>
        <dbReference type="ChEBI" id="CHEBI:15377"/>
        <dbReference type="ChEBI" id="CHEBI:15378"/>
        <dbReference type="ChEBI" id="CHEBI:29108"/>
        <dbReference type="ChEBI" id="CHEBI:30616"/>
        <dbReference type="ChEBI" id="CHEBI:43474"/>
        <dbReference type="ChEBI" id="CHEBI:456216"/>
        <dbReference type="EC" id="7.2.2.10"/>
    </reaction>
</comment>
<dbReference type="FunFam" id="1.20.1110.10:FF:000039">
    <property type="entry name" value="Calcium-transporting ATPase"/>
    <property type="match status" value="1"/>
</dbReference>
<dbReference type="GO" id="GO:0016887">
    <property type="term" value="F:ATP hydrolysis activity"/>
    <property type="evidence" value="ECO:0007669"/>
    <property type="project" value="InterPro"/>
</dbReference>
<dbReference type="InterPro" id="IPR001757">
    <property type="entry name" value="P_typ_ATPase"/>
</dbReference>
<dbReference type="GeneID" id="31008708"/>
<comment type="subcellular location">
    <subcellularLocation>
        <location evidence="18">Membrane</location>
        <topology evidence="18">Multi-pass membrane protein</topology>
    </subcellularLocation>
    <subcellularLocation>
        <location evidence="1">Vacuole membrane</location>
        <topology evidence="1">Multi-pass membrane protein</topology>
    </subcellularLocation>
</comment>
<dbReference type="GO" id="GO:0006874">
    <property type="term" value="P:intracellular calcium ion homeostasis"/>
    <property type="evidence" value="ECO:0007669"/>
    <property type="project" value="TreeGrafter"/>
</dbReference>
<evidence type="ECO:0000256" key="14">
    <source>
        <dbReference type="ARBA" id="ARBA00023136"/>
    </source>
</evidence>
<evidence type="ECO:0000256" key="6">
    <source>
        <dbReference type="ARBA" id="ARBA00022723"/>
    </source>
</evidence>
<dbReference type="STRING" id="1441469.A0A225AD89"/>
<keyword evidence="6" id="KW-0479">Metal-binding</keyword>
<keyword evidence="5 18" id="KW-0812">Transmembrane</keyword>
<dbReference type="InterPro" id="IPR036412">
    <property type="entry name" value="HAD-like_sf"/>
</dbReference>
<evidence type="ECO:0000256" key="5">
    <source>
        <dbReference type="ARBA" id="ARBA00022692"/>
    </source>
</evidence>
<gene>
    <name evidence="23" type="ORF">UA08_08952</name>
</gene>
<dbReference type="Gene3D" id="3.40.1110.10">
    <property type="entry name" value="Calcium-transporting ATPase, cytoplasmic domain N"/>
    <property type="match status" value="1"/>
</dbReference>
<evidence type="ECO:0000256" key="4">
    <source>
        <dbReference type="ARBA" id="ARBA00022568"/>
    </source>
</evidence>
<dbReference type="PANTHER" id="PTHR24093">
    <property type="entry name" value="CATION TRANSPORTING ATPASE"/>
    <property type="match status" value="1"/>
</dbReference>
<comment type="function">
    <text evidence="17">This magnesium-dependent enzyme catalyzes the hydrolysis of ATP coupled with the transport of calcium. Transports the calcium to the vacuole and participates in the control of the cytosolic free calcium.</text>
</comment>
<evidence type="ECO:0000256" key="11">
    <source>
        <dbReference type="ARBA" id="ARBA00022967"/>
    </source>
</evidence>
<dbReference type="EC" id="7.2.2.10" evidence="18"/>
<dbReference type="CDD" id="cd02081">
    <property type="entry name" value="P-type_ATPase_Ca_PMCA-like"/>
    <property type="match status" value="1"/>
</dbReference>
<feature type="transmembrane region" description="Helical" evidence="18">
    <location>
        <begin position="446"/>
        <end position="463"/>
    </location>
</feature>
<name>A0A225AD89_TALAT</name>
<dbReference type="SUPFAM" id="SSF81653">
    <property type="entry name" value="Calcium ATPase, transduction domain A"/>
    <property type="match status" value="1"/>
</dbReference>
<feature type="domain" description="Cation-transporting P-type ATPase C-terminal" evidence="21">
    <location>
        <begin position="923"/>
        <end position="1099"/>
    </location>
</feature>
<feature type="transmembrane region" description="Helical" evidence="18">
    <location>
        <begin position="209"/>
        <end position="229"/>
    </location>
</feature>
<dbReference type="SFLD" id="SFLDS00003">
    <property type="entry name" value="Haloacid_Dehalogenase"/>
    <property type="match status" value="1"/>
</dbReference>
<dbReference type="SUPFAM" id="SSF81665">
    <property type="entry name" value="Calcium ATPase, transmembrane domain M"/>
    <property type="match status" value="1"/>
</dbReference>
<dbReference type="AlphaFoldDB" id="A0A225AD89"/>
<dbReference type="PANTHER" id="PTHR24093:SF369">
    <property type="entry name" value="CALCIUM-TRANSPORTING ATPASE"/>
    <property type="match status" value="1"/>
</dbReference>
<evidence type="ECO:0000256" key="2">
    <source>
        <dbReference type="ARBA" id="ARBA00022448"/>
    </source>
</evidence>
<protein>
    <recommendedName>
        <fullName evidence="18">Calcium-transporting ATPase</fullName>
        <ecNumber evidence="18">7.2.2.10</ecNumber>
    </recommendedName>
</protein>
<dbReference type="InterPro" id="IPR018303">
    <property type="entry name" value="ATPase_P-typ_P_site"/>
</dbReference>
<feature type="transmembrane region" description="Helical" evidence="18">
    <location>
        <begin position="470"/>
        <end position="487"/>
    </location>
</feature>
<evidence type="ECO:0000256" key="9">
    <source>
        <dbReference type="ARBA" id="ARBA00022840"/>
    </source>
</evidence>
<evidence type="ECO:0000256" key="16">
    <source>
        <dbReference type="ARBA" id="ARBA00048694"/>
    </source>
</evidence>
<dbReference type="Pfam" id="PF00689">
    <property type="entry name" value="Cation_ATPase_C"/>
    <property type="match status" value="1"/>
</dbReference>
<evidence type="ECO:0000256" key="8">
    <source>
        <dbReference type="ARBA" id="ARBA00022837"/>
    </source>
</evidence>
<dbReference type="SFLD" id="SFLDF00027">
    <property type="entry name" value="p-type_atpase"/>
    <property type="match status" value="1"/>
</dbReference>
<comment type="caution">
    <text evidence="23">The sequence shown here is derived from an EMBL/GenBank/DDBJ whole genome shotgun (WGS) entry which is preliminary data.</text>
</comment>
<dbReference type="InterPro" id="IPR004014">
    <property type="entry name" value="ATPase_P-typ_cation-transptr_N"/>
</dbReference>
<evidence type="ECO:0000259" key="21">
    <source>
        <dbReference type="Pfam" id="PF00689"/>
    </source>
</evidence>
<keyword evidence="2 18" id="KW-0813">Transport</keyword>
<reference evidence="23 24" key="1">
    <citation type="submission" date="2015-06" db="EMBL/GenBank/DDBJ databases">
        <title>Talaromyces atroroseus IBT 11181 draft genome.</title>
        <authorList>
            <person name="Rasmussen K.B."/>
            <person name="Rasmussen S."/>
            <person name="Petersen B."/>
            <person name="Sicheritz-Ponten T."/>
            <person name="Mortensen U.H."/>
            <person name="Thrane U."/>
        </authorList>
    </citation>
    <scope>NUCLEOTIDE SEQUENCE [LARGE SCALE GENOMIC DNA]</scope>
    <source>
        <strain evidence="23 24">IBT 11181</strain>
    </source>
</reference>
<keyword evidence="8 18" id="KW-0106">Calcium</keyword>
<dbReference type="EMBL" id="LFMY01000017">
    <property type="protein sequence ID" value="OKL55894.1"/>
    <property type="molecule type" value="Genomic_DNA"/>
</dbReference>
<feature type="transmembrane region" description="Helical" evidence="18">
    <location>
        <begin position="1080"/>
        <end position="1099"/>
    </location>
</feature>
<feature type="domain" description="P-type ATPase A" evidence="20">
    <location>
        <begin position="274"/>
        <end position="390"/>
    </location>
</feature>
<comment type="similarity">
    <text evidence="15 18">Belongs to the cation transport ATPase (P-type) (TC 3.A.3) family.</text>
</comment>
<dbReference type="InterPro" id="IPR044492">
    <property type="entry name" value="P_typ_ATPase_HD_dom"/>
</dbReference>
<evidence type="ECO:0000259" key="20">
    <source>
        <dbReference type="Pfam" id="PF00122"/>
    </source>
</evidence>
<dbReference type="Gene3D" id="2.70.150.10">
    <property type="entry name" value="Calcium-transporting ATPase, cytoplasmic transduction domain A"/>
    <property type="match status" value="1"/>
</dbReference>
<dbReference type="GO" id="GO:0005774">
    <property type="term" value="C:vacuolar membrane"/>
    <property type="evidence" value="ECO:0007669"/>
    <property type="project" value="UniProtKB-SubCell"/>
</dbReference>
<dbReference type="Pfam" id="PF13246">
    <property type="entry name" value="Cation_ATPase"/>
    <property type="match status" value="1"/>
</dbReference>
<evidence type="ECO:0000256" key="12">
    <source>
        <dbReference type="ARBA" id="ARBA00022989"/>
    </source>
</evidence>
<feature type="domain" description="Cation-transporting P-type ATPase N-terminal" evidence="22">
    <location>
        <begin position="180"/>
        <end position="220"/>
    </location>
</feature>
<dbReference type="Pfam" id="PF00690">
    <property type="entry name" value="Cation_ATPase_N"/>
    <property type="match status" value="1"/>
</dbReference>